<dbReference type="Gene3D" id="1.20.5.70">
    <property type="match status" value="1"/>
</dbReference>
<organism evidence="2 3">
    <name type="scientific">Halomonas stenophila</name>
    <dbReference type="NCBI Taxonomy" id="795312"/>
    <lineage>
        <taxon>Bacteria</taxon>
        <taxon>Pseudomonadati</taxon>
        <taxon>Pseudomonadota</taxon>
        <taxon>Gammaproteobacteria</taxon>
        <taxon>Oceanospirillales</taxon>
        <taxon>Halomonadaceae</taxon>
        <taxon>Halomonas</taxon>
    </lineage>
</organism>
<accession>A0A7W5EQF7</accession>
<dbReference type="AlphaFoldDB" id="A0A7W5EQF7"/>
<gene>
    <name evidence="2" type="ORF">FHR97_000362</name>
</gene>
<keyword evidence="3" id="KW-1185">Reference proteome</keyword>
<proteinExistence type="predicted"/>
<dbReference type="Proteomes" id="UP000518892">
    <property type="component" value="Unassembled WGS sequence"/>
</dbReference>
<dbReference type="RefSeq" id="WP_343065538.1">
    <property type="nucleotide sequence ID" value="NZ_JACHXR010000001.1"/>
</dbReference>
<comment type="caution">
    <text evidence="2">The sequence shown here is derived from an EMBL/GenBank/DDBJ whole genome shotgun (WGS) entry which is preliminary data.</text>
</comment>
<sequence>MYQLDVSNAAVSTLGNRFQLEPEGVVYVATAPIARWNRVISLLLPSVQLPGTIAESSTDVRDVSE</sequence>
<name>A0A7W5EQF7_9GAMM</name>
<evidence type="ECO:0000259" key="1">
    <source>
        <dbReference type="Pfam" id="PF18412"/>
    </source>
</evidence>
<dbReference type="Pfam" id="PF18412">
    <property type="entry name" value="Wza_C"/>
    <property type="match status" value="1"/>
</dbReference>
<feature type="domain" description="Outer-membrane lipoprotein Wza C-terminal" evidence="1">
    <location>
        <begin position="31"/>
        <end position="59"/>
    </location>
</feature>
<reference evidence="2 3" key="1">
    <citation type="submission" date="2020-08" db="EMBL/GenBank/DDBJ databases">
        <title>Genomic Encyclopedia of Type Strains, Phase III (KMG-III): the genomes of soil and plant-associated and newly described type strains.</title>
        <authorList>
            <person name="Whitman W."/>
        </authorList>
    </citation>
    <scope>NUCLEOTIDE SEQUENCE [LARGE SCALE GENOMIC DNA]</scope>
    <source>
        <strain evidence="2 3">CECT 7744</strain>
    </source>
</reference>
<evidence type="ECO:0000313" key="2">
    <source>
        <dbReference type="EMBL" id="MBB3229547.1"/>
    </source>
</evidence>
<dbReference type="InterPro" id="IPR040716">
    <property type="entry name" value="Wza_C"/>
</dbReference>
<protein>
    <recommendedName>
        <fullName evidence="1">Outer-membrane lipoprotein Wza C-terminal domain-containing protein</fullName>
    </recommendedName>
</protein>
<evidence type="ECO:0000313" key="3">
    <source>
        <dbReference type="Proteomes" id="UP000518892"/>
    </source>
</evidence>
<dbReference type="EMBL" id="JACHXR010000001">
    <property type="protein sequence ID" value="MBB3229547.1"/>
    <property type="molecule type" value="Genomic_DNA"/>
</dbReference>